<evidence type="ECO:0000256" key="2">
    <source>
        <dbReference type="ARBA" id="ARBA00022695"/>
    </source>
</evidence>
<dbReference type="AlphaFoldDB" id="A0A7J7SND5"/>
<comment type="caution">
    <text evidence="8">The sequence shown here is derived from an EMBL/GenBank/DDBJ whole genome shotgun (WGS) entry which is preliminary data.</text>
</comment>
<keyword evidence="4" id="KW-0255">Endonuclease</keyword>
<dbReference type="Pfam" id="PF18697">
    <property type="entry name" value="MLVIN_C"/>
    <property type="match status" value="1"/>
</dbReference>
<accession>A0A7J7SND5</accession>
<reference evidence="8 9" key="1">
    <citation type="journal article" date="2020" name="Nature">
        <title>Six reference-quality genomes reveal evolution of bat adaptations.</title>
        <authorList>
            <person name="Jebb D."/>
            <person name="Huang Z."/>
            <person name="Pippel M."/>
            <person name="Hughes G.M."/>
            <person name="Lavrichenko K."/>
            <person name="Devanna P."/>
            <person name="Winkler S."/>
            <person name="Jermiin L.S."/>
            <person name="Skirmuntt E.C."/>
            <person name="Katzourakis A."/>
            <person name="Burkitt-Gray L."/>
            <person name="Ray D.A."/>
            <person name="Sullivan K.A.M."/>
            <person name="Roscito J.G."/>
            <person name="Kirilenko B.M."/>
            <person name="Davalos L.M."/>
            <person name="Corthals A.P."/>
            <person name="Power M.L."/>
            <person name="Jones G."/>
            <person name="Ransome R.D."/>
            <person name="Dechmann D.K.N."/>
            <person name="Locatelli A.G."/>
            <person name="Puechmaille S.J."/>
            <person name="Fedrigo O."/>
            <person name="Jarvis E.D."/>
            <person name="Hiller M."/>
            <person name="Vernes S.C."/>
            <person name="Myers E.W."/>
            <person name="Teeling E.C."/>
        </authorList>
    </citation>
    <scope>NUCLEOTIDE SEQUENCE [LARGE SCALE GENOMIC DNA]</scope>
    <source>
        <strain evidence="8">MPipKuh1</strain>
        <tissue evidence="8">Flight muscle</tissue>
    </source>
</reference>
<dbReference type="Gene3D" id="2.30.30.850">
    <property type="match status" value="1"/>
</dbReference>
<dbReference type="GO" id="GO:0016779">
    <property type="term" value="F:nucleotidyltransferase activity"/>
    <property type="evidence" value="ECO:0007669"/>
    <property type="project" value="UniProtKB-KW"/>
</dbReference>
<evidence type="ECO:0000259" key="7">
    <source>
        <dbReference type="Pfam" id="PF18697"/>
    </source>
</evidence>
<keyword evidence="5" id="KW-0378">Hydrolase</keyword>
<evidence type="ECO:0000256" key="3">
    <source>
        <dbReference type="ARBA" id="ARBA00022722"/>
    </source>
</evidence>
<feature type="region of interest" description="Disordered" evidence="6">
    <location>
        <begin position="151"/>
        <end position="186"/>
    </location>
</feature>
<proteinExistence type="predicted"/>
<organism evidence="8 9">
    <name type="scientific">Pipistrellus kuhlii</name>
    <name type="common">Kuhl's pipistrelle</name>
    <dbReference type="NCBI Taxonomy" id="59472"/>
    <lineage>
        <taxon>Eukaryota</taxon>
        <taxon>Metazoa</taxon>
        <taxon>Chordata</taxon>
        <taxon>Craniata</taxon>
        <taxon>Vertebrata</taxon>
        <taxon>Euteleostomi</taxon>
        <taxon>Mammalia</taxon>
        <taxon>Eutheria</taxon>
        <taxon>Laurasiatheria</taxon>
        <taxon>Chiroptera</taxon>
        <taxon>Yangochiroptera</taxon>
        <taxon>Vespertilionidae</taxon>
        <taxon>Pipistrellus</taxon>
    </lineage>
</organism>
<evidence type="ECO:0000256" key="4">
    <source>
        <dbReference type="ARBA" id="ARBA00022759"/>
    </source>
</evidence>
<dbReference type="GO" id="GO:0016787">
    <property type="term" value="F:hydrolase activity"/>
    <property type="evidence" value="ECO:0007669"/>
    <property type="project" value="UniProtKB-KW"/>
</dbReference>
<keyword evidence="2" id="KW-0548">Nucleotidyltransferase</keyword>
<dbReference type="Gene3D" id="3.30.420.10">
    <property type="entry name" value="Ribonuclease H-like superfamily/Ribonuclease H"/>
    <property type="match status" value="1"/>
</dbReference>
<keyword evidence="1" id="KW-0808">Transferase</keyword>
<dbReference type="InterPro" id="IPR036397">
    <property type="entry name" value="RNaseH_sf"/>
</dbReference>
<evidence type="ECO:0000313" key="9">
    <source>
        <dbReference type="Proteomes" id="UP000558488"/>
    </source>
</evidence>
<evidence type="ECO:0000313" key="8">
    <source>
        <dbReference type="EMBL" id="KAF6289956.1"/>
    </source>
</evidence>
<protein>
    <recommendedName>
        <fullName evidence="7">Murine leukemia virus integrase C-terminal domain-containing protein</fullName>
    </recommendedName>
</protein>
<gene>
    <name evidence="8" type="ORF">mPipKuh1_009788</name>
</gene>
<dbReference type="Proteomes" id="UP000558488">
    <property type="component" value="Unassembled WGS sequence"/>
</dbReference>
<dbReference type="EMBL" id="JACAGB010000038">
    <property type="protein sequence ID" value="KAF6289956.1"/>
    <property type="molecule type" value="Genomic_DNA"/>
</dbReference>
<name>A0A7J7SND5_PIPKU</name>
<evidence type="ECO:0000256" key="1">
    <source>
        <dbReference type="ARBA" id="ARBA00022679"/>
    </source>
</evidence>
<keyword evidence="9" id="KW-1185">Reference proteome</keyword>
<dbReference type="InterPro" id="IPR040643">
    <property type="entry name" value="MLVIN_C"/>
</dbReference>
<feature type="domain" description="Murine leukemia virus integrase C-terminal" evidence="7">
    <location>
        <begin position="102"/>
        <end position="156"/>
    </location>
</feature>
<dbReference type="GO" id="GO:0004519">
    <property type="term" value="F:endonuclease activity"/>
    <property type="evidence" value="ECO:0007669"/>
    <property type="project" value="UniProtKB-KW"/>
</dbReference>
<sequence>MNRTLKEAMTKLSLETGVTDWTVLLPFALFRARNTPGPLGVTPFEILFGAPPPLTADPWTMHTETHAPQSLLARLKALETVQKDVWVPLAAAYTPGELKVPHQFQVGDFVYVRRHRTANLEPRWKGPHLILLTTPTAIKVDGIASWIHASHAKPAPPPDDGWTVETASNPLKLRIRRHPAPPEYKE</sequence>
<evidence type="ECO:0000256" key="6">
    <source>
        <dbReference type="SAM" id="MobiDB-lite"/>
    </source>
</evidence>
<keyword evidence="3" id="KW-0540">Nuclease</keyword>
<dbReference type="GO" id="GO:0003676">
    <property type="term" value="F:nucleic acid binding"/>
    <property type="evidence" value="ECO:0007669"/>
    <property type="project" value="InterPro"/>
</dbReference>
<evidence type="ECO:0000256" key="5">
    <source>
        <dbReference type="ARBA" id="ARBA00022801"/>
    </source>
</evidence>